<protein>
    <recommendedName>
        <fullName evidence="12">Peptidase S8/S53 domain-containing protein</fullName>
    </recommendedName>
</protein>
<evidence type="ECO:0000256" key="1">
    <source>
        <dbReference type="ARBA" id="ARBA00011073"/>
    </source>
</evidence>
<evidence type="ECO:0000256" key="7">
    <source>
        <dbReference type="SAM" id="SignalP"/>
    </source>
</evidence>
<keyword evidence="11" id="KW-1185">Reference proteome</keyword>
<dbReference type="InterPro" id="IPR044060">
    <property type="entry name" value="Bacterial_rp_domain"/>
</dbReference>
<name>A0A2W2BRA2_9HYPH</name>
<dbReference type="InterPro" id="IPR022398">
    <property type="entry name" value="Peptidase_S8_His-AS"/>
</dbReference>
<keyword evidence="2 5" id="KW-0645">Protease</keyword>
<feature type="signal peptide" evidence="7">
    <location>
        <begin position="1"/>
        <end position="25"/>
    </location>
</feature>
<evidence type="ECO:0000256" key="4">
    <source>
        <dbReference type="ARBA" id="ARBA00022825"/>
    </source>
</evidence>
<dbReference type="InterPro" id="IPR015500">
    <property type="entry name" value="Peptidase_S8_subtilisin-rel"/>
</dbReference>
<dbReference type="InterPro" id="IPR023827">
    <property type="entry name" value="Peptidase_S8_Asp-AS"/>
</dbReference>
<keyword evidence="4 5" id="KW-0720">Serine protease</keyword>
<dbReference type="SUPFAM" id="SSF52743">
    <property type="entry name" value="Subtilisin-like"/>
    <property type="match status" value="1"/>
</dbReference>
<dbReference type="Proteomes" id="UP000248795">
    <property type="component" value="Unassembled WGS sequence"/>
</dbReference>
<reference evidence="11" key="1">
    <citation type="submission" date="2018-06" db="EMBL/GenBank/DDBJ databases">
        <title>Aestuariibacter litoralis strain KCTC 52945T.</title>
        <authorList>
            <person name="Li X."/>
            <person name="Salam N."/>
            <person name="Li J.-L."/>
            <person name="Chen Y.-M."/>
            <person name="Yang Z.-W."/>
            <person name="Zhang L.-Y."/>
            <person name="Han M.-X."/>
            <person name="Xiao M."/>
            <person name="Li W.-J."/>
        </authorList>
    </citation>
    <scope>NUCLEOTIDE SEQUENCE [LARGE SCALE GENOMIC DNA]</scope>
    <source>
        <strain evidence="11">KCTC 52945</strain>
    </source>
</reference>
<evidence type="ECO:0000256" key="5">
    <source>
        <dbReference type="PROSITE-ProRule" id="PRU01240"/>
    </source>
</evidence>
<evidence type="ECO:0000313" key="11">
    <source>
        <dbReference type="Proteomes" id="UP000248795"/>
    </source>
</evidence>
<evidence type="ECO:0000256" key="2">
    <source>
        <dbReference type="ARBA" id="ARBA00022670"/>
    </source>
</evidence>
<feature type="domain" description="Bacterial repeat" evidence="9">
    <location>
        <begin position="571"/>
        <end position="638"/>
    </location>
</feature>
<evidence type="ECO:0000259" key="8">
    <source>
        <dbReference type="Pfam" id="PF00082"/>
    </source>
</evidence>
<feature type="active site" description="Charge relay system" evidence="5">
    <location>
        <position position="409"/>
    </location>
</feature>
<evidence type="ECO:0000313" key="10">
    <source>
        <dbReference type="EMBL" id="PZF75926.1"/>
    </source>
</evidence>
<comment type="caution">
    <text evidence="10">The sequence shown here is derived from an EMBL/GenBank/DDBJ whole genome shotgun (WGS) entry which is preliminary data.</text>
</comment>
<dbReference type="GO" id="GO:0004252">
    <property type="term" value="F:serine-type endopeptidase activity"/>
    <property type="evidence" value="ECO:0007669"/>
    <property type="project" value="UniProtKB-UniRule"/>
</dbReference>
<keyword evidence="7" id="KW-0732">Signal</keyword>
<keyword evidence="3 5" id="KW-0378">Hydrolase</keyword>
<organism evidence="10 11">
    <name type="scientific">Aestuariivirga litoralis</name>
    <dbReference type="NCBI Taxonomy" id="2650924"/>
    <lineage>
        <taxon>Bacteria</taxon>
        <taxon>Pseudomonadati</taxon>
        <taxon>Pseudomonadota</taxon>
        <taxon>Alphaproteobacteria</taxon>
        <taxon>Hyphomicrobiales</taxon>
        <taxon>Aestuariivirgaceae</taxon>
        <taxon>Aestuariivirga</taxon>
    </lineage>
</organism>
<accession>A0A2W2BRA2</accession>
<feature type="active site" description="Charge relay system" evidence="5">
    <location>
        <position position="181"/>
    </location>
</feature>
<dbReference type="PROSITE" id="PS00136">
    <property type="entry name" value="SUBTILASE_ASP"/>
    <property type="match status" value="1"/>
</dbReference>
<dbReference type="PROSITE" id="PS00137">
    <property type="entry name" value="SUBTILASE_HIS"/>
    <property type="match status" value="1"/>
</dbReference>
<dbReference type="PROSITE" id="PS51892">
    <property type="entry name" value="SUBTILASE"/>
    <property type="match status" value="1"/>
</dbReference>
<gene>
    <name evidence="10" type="ORF">DK847_14820</name>
</gene>
<dbReference type="PRINTS" id="PR00723">
    <property type="entry name" value="SUBTILISIN"/>
</dbReference>
<dbReference type="AlphaFoldDB" id="A0A2W2BRA2"/>
<evidence type="ECO:0008006" key="12">
    <source>
        <dbReference type="Google" id="ProtNLM"/>
    </source>
</evidence>
<dbReference type="InterPro" id="IPR036852">
    <property type="entry name" value="Peptidase_S8/S53_dom_sf"/>
</dbReference>
<dbReference type="EMBL" id="QKVK01000007">
    <property type="protein sequence ID" value="PZF75926.1"/>
    <property type="molecule type" value="Genomic_DNA"/>
</dbReference>
<dbReference type="PANTHER" id="PTHR43806">
    <property type="entry name" value="PEPTIDASE S8"/>
    <property type="match status" value="1"/>
</dbReference>
<evidence type="ECO:0000256" key="3">
    <source>
        <dbReference type="ARBA" id="ARBA00022801"/>
    </source>
</evidence>
<dbReference type="Pfam" id="PF00082">
    <property type="entry name" value="Peptidase_S8"/>
    <property type="match status" value="1"/>
</dbReference>
<feature type="chain" id="PRO_5015985722" description="Peptidase S8/S53 domain-containing protein" evidence="7">
    <location>
        <begin position="26"/>
        <end position="722"/>
    </location>
</feature>
<dbReference type="InterPro" id="IPR050131">
    <property type="entry name" value="Peptidase_S8_subtilisin-like"/>
</dbReference>
<dbReference type="PROSITE" id="PS00138">
    <property type="entry name" value="SUBTILASE_SER"/>
    <property type="match status" value="1"/>
</dbReference>
<dbReference type="Pfam" id="PF18998">
    <property type="entry name" value="Flg_new_2"/>
    <property type="match status" value="2"/>
</dbReference>
<sequence length="722" mass="73072">MRRILTLALSTFMLAAAWLAPSATAAERVLLAPGGMKATLSATPSAAAGLRQLRQKAVSQGKVRVIVGLRVPFAAEGLLGGAAKAAQRRDIASAGSVLRKRFASTVGRDPDAVQGYSALPFMAMEVSQAELDRLASDPLVLSLVEDKPRRPRLAQSTALVNAPQAWQAGFSGAGQTVAIIDTGVDGKHPFLAGKVVSEACYTKGACPRRASVSTAAGSAVPCAVRAECWHGTHVAGVAAGKGPNFSGVAKDANIIAIQVFSRYGRGITAWDSDILAGLNRVFELRNSFRIAAVNLSLGGDSLFHDHCDGYDPAYVAAIATLRSAGIATVVSSGNDASTSGIASPACITGAVSVGAVWDADGWNCDDSASAVDKVACYSNAAPILSLLAPGSAITSSVPGKGYRESHGTSFAAPHVTGAWAVLRQMAPQSDGDQILKALQDGGKPVTDYRSPFMTKPRLDLAGAISRFTTLTITRSGSGLGTISINTATGVYGDRASGPADCSSGCTVAVPLGLDLTINSAAAPESEFTGWAGACTGPSPCQITVTPNLLVNAVFTGVSHPIDLHIAGGGSVGITTTTGGKTCTGDCSINAAPGTTASLAATAGNGFMFSGWSGEACAGSGSCALVMTGAKSVTANFTPAYPLSFTKTGTGTGRVVFSPAGTAGPECGQSCTQNFTPGTVVTLTAIAASGAKFRSWSGACRGKRSCVVTMSEARAVTANFSGR</sequence>
<dbReference type="PANTHER" id="PTHR43806:SF11">
    <property type="entry name" value="CEREVISIN-RELATED"/>
    <property type="match status" value="1"/>
</dbReference>
<dbReference type="InterPro" id="IPR023828">
    <property type="entry name" value="Peptidase_S8_Ser-AS"/>
</dbReference>
<comment type="similarity">
    <text evidence="1 5 6">Belongs to the peptidase S8 family.</text>
</comment>
<feature type="domain" description="Bacterial repeat" evidence="9">
    <location>
        <begin position="670"/>
        <end position="720"/>
    </location>
</feature>
<dbReference type="Gene3D" id="3.40.50.200">
    <property type="entry name" value="Peptidase S8/S53 domain"/>
    <property type="match status" value="1"/>
</dbReference>
<dbReference type="GO" id="GO:0006508">
    <property type="term" value="P:proteolysis"/>
    <property type="evidence" value="ECO:0007669"/>
    <property type="project" value="UniProtKB-KW"/>
</dbReference>
<dbReference type="InterPro" id="IPR000209">
    <property type="entry name" value="Peptidase_S8/S53_dom"/>
</dbReference>
<proteinExistence type="inferred from homology"/>
<feature type="domain" description="Peptidase S8/S53" evidence="8">
    <location>
        <begin position="172"/>
        <end position="434"/>
    </location>
</feature>
<feature type="active site" description="Charge relay system" evidence="5">
    <location>
        <position position="230"/>
    </location>
</feature>
<evidence type="ECO:0000256" key="6">
    <source>
        <dbReference type="RuleBase" id="RU003355"/>
    </source>
</evidence>
<evidence type="ECO:0000259" key="9">
    <source>
        <dbReference type="Pfam" id="PF18998"/>
    </source>
</evidence>